<dbReference type="OrthoDB" id="416620at2759"/>
<evidence type="ECO:0000313" key="5">
    <source>
        <dbReference type="Proteomes" id="UP001152797"/>
    </source>
</evidence>
<organism evidence="3">
    <name type="scientific">Cladocopium goreaui</name>
    <dbReference type="NCBI Taxonomy" id="2562237"/>
    <lineage>
        <taxon>Eukaryota</taxon>
        <taxon>Sar</taxon>
        <taxon>Alveolata</taxon>
        <taxon>Dinophyceae</taxon>
        <taxon>Suessiales</taxon>
        <taxon>Symbiodiniaceae</taxon>
        <taxon>Cladocopium</taxon>
    </lineage>
</organism>
<feature type="transmembrane region" description="Helical" evidence="2">
    <location>
        <begin position="111"/>
        <end position="130"/>
    </location>
</feature>
<keyword evidence="2" id="KW-1133">Transmembrane helix</keyword>
<reference evidence="3" key="1">
    <citation type="submission" date="2022-10" db="EMBL/GenBank/DDBJ databases">
        <authorList>
            <person name="Chen Y."/>
            <person name="Dougan E. K."/>
            <person name="Chan C."/>
            <person name="Rhodes N."/>
            <person name="Thang M."/>
        </authorList>
    </citation>
    <scope>NUCLEOTIDE SEQUENCE</scope>
</reference>
<keyword evidence="5" id="KW-1185">Reference proteome</keyword>
<evidence type="ECO:0000256" key="2">
    <source>
        <dbReference type="SAM" id="Phobius"/>
    </source>
</evidence>
<keyword evidence="2" id="KW-0472">Membrane</keyword>
<proteinExistence type="predicted"/>
<name>A0A9P1C8N2_9DINO</name>
<dbReference type="Proteomes" id="UP001152797">
    <property type="component" value="Unassembled WGS sequence"/>
</dbReference>
<evidence type="ECO:0000256" key="1">
    <source>
        <dbReference type="SAM" id="MobiDB-lite"/>
    </source>
</evidence>
<keyword evidence="2" id="KW-0812">Transmembrane</keyword>
<feature type="transmembrane region" description="Helical" evidence="2">
    <location>
        <begin position="258"/>
        <end position="278"/>
    </location>
</feature>
<dbReference type="EMBL" id="CAMXCT010001134">
    <property type="protein sequence ID" value="CAI3987105.1"/>
    <property type="molecule type" value="Genomic_DNA"/>
</dbReference>
<accession>A0A9P1C8N2</accession>
<sequence length="457" mass="51870">MLRSPVAGPTGPTGPSGLVKPSYVPPDSNPRPQDVHSLMPDLVSPLQPETDLSHGTLRDPFSELLRPETMQPIYLLPISNGIKQLFTFFVFGFDLKFQPKKGTWKTKVMKFIVSSFVKVAFIALAVNSMIHDYHRFRRRDDLTDTSYNEILTLMAAAGRLVSLGGAGEDMVGHADHIAGTSPNFGAGLGLWGQLRIQSPGAVFREDIEFARYRHLWVPRASHYHDIRFPICPGGARWLSVMKQLYVLVLLPPGTSGPYVIPAMFLEFLMSILFCYWIIFQSRLMCLLKCLQIHILMIFCMLAWLLSFGHLGSNGIARYWTSLWPFVYMYLVYIFASFVVPVLMAVTYGLFSGCAIRQIIKGIGCHGDSKREHPGKIHSTVNLFVHLCDADENSRCGRCYRSLERWYGFMMPHRELQLEEEDRELLLRSSAKMGAKQPKGHWQGVLEFIHEQRQVTKP</sequence>
<feature type="region of interest" description="Disordered" evidence="1">
    <location>
        <begin position="1"/>
        <end position="40"/>
    </location>
</feature>
<dbReference type="EMBL" id="CAMXCT030001134">
    <property type="protein sequence ID" value="CAL4774417.1"/>
    <property type="molecule type" value="Genomic_DNA"/>
</dbReference>
<dbReference type="EMBL" id="CAMXCT020001134">
    <property type="protein sequence ID" value="CAL1140480.1"/>
    <property type="molecule type" value="Genomic_DNA"/>
</dbReference>
<gene>
    <name evidence="3" type="ORF">C1SCF055_LOCUS14404</name>
</gene>
<feature type="transmembrane region" description="Helical" evidence="2">
    <location>
        <begin position="326"/>
        <end position="350"/>
    </location>
</feature>
<protein>
    <submittedName>
        <fullName evidence="4">Glucosylceramidase</fullName>
    </submittedName>
</protein>
<feature type="transmembrane region" description="Helical" evidence="2">
    <location>
        <begin position="73"/>
        <end position="91"/>
    </location>
</feature>
<comment type="caution">
    <text evidence="3">The sequence shown here is derived from an EMBL/GenBank/DDBJ whole genome shotgun (WGS) entry which is preliminary data.</text>
</comment>
<feature type="transmembrane region" description="Helical" evidence="2">
    <location>
        <begin position="285"/>
        <end position="306"/>
    </location>
</feature>
<evidence type="ECO:0000313" key="4">
    <source>
        <dbReference type="EMBL" id="CAL4774417.1"/>
    </source>
</evidence>
<reference evidence="4 5" key="2">
    <citation type="submission" date="2024-05" db="EMBL/GenBank/DDBJ databases">
        <authorList>
            <person name="Chen Y."/>
            <person name="Shah S."/>
            <person name="Dougan E. K."/>
            <person name="Thang M."/>
            <person name="Chan C."/>
        </authorList>
    </citation>
    <scope>NUCLEOTIDE SEQUENCE [LARGE SCALE GENOMIC DNA]</scope>
</reference>
<dbReference type="AlphaFoldDB" id="A0A9P1C8N2"/>
<evidence type="ECO:0000313" key="3">
    <source>
        <dbReference type="EMBL" id="CAI3987105.1"/>
    </source>
</evidence>